<evidence type="ECO:0000259" key="1">
    <source>
        <dbReference type="PROSITE" id="PS50878"/>
    </source>
</evidence>
<dbReference type="Pfam" id="PF00078">
    <property type="entry name" value="RVT_1"/>
    <property type="match status" value="1"/>
</dbReference>
<feature type="domain" description="Reverse transcriptase" evidence="1">
    <location>
        <begin position="485"/>
        <end position="735"/>
    </location>
</feature>
<dbReference type="SUPFAM" id="SSF56219">
    <property type="entry name" value="DNase I-like"/>
    <property type="match status" value="1"/>
</dbReference>
<dbReference type="Gene3D" id="3.60.10.10">
    <property type="entry name" value="Endonuclease/exonuclease/phosphatase"/>
    <property type="match status" value="1"/>
</dbReference>
<proteinExistence type="predicted"/>
<dbReference type="PROSITE" id="PS50878">
    <property type="entry name" value="RT_POL"/>
    <property type="match status" value="1"/>
</dbReference>
<dbReference type="GO" id="GO:0031012">
    <property type="term" value="C:extracellular matrix"/>
    <property type="evidence" value="ECO:0007669"/>
    <property type="project" value="TreeGrafter"/>
</dbReference>
<dbReference type="InterPro" id="IPR043502">
    <property type="entry name" value="DNA/RNA_pol_sf"/>
</dbReference>
<dbReference type="InterPro" id="IPR036691">
    <property type="entry name" value="Endo/exonu/phosph_ase_sf"/>
</dbReference>
<gene>
    <name evidence="2" type="ORF">MEUPH1_LOCUS11280</name>
</gene>
<accession>A0AAV0WIQ6</accession>
<organism evidence="2 3">
    <name type="scientific">Macrosiphum euphorbiae</name>
    <name type="common">potato aphid</name>
    <dbReference type="NCBI Taxonomy" id="13131"/>
    <lineage>
        <taxon>Eukaryota</taxon>
        <taxon>Metazoa</taxon>
        <taxon>Ecdysozoa</taxon>
        <taxon>Arthropoda</taxon>
        <taxon>Hexapoda</taxon>
        <taxon>Insecta</taxon>
        <taxon>Pterygota</taxon>
        <taxon>Neoptera</taxon>
        <taxon>Paraneoptera</taxon>
        <taxon>Hemiptera</taxon>
        <taxon>Sternorrhyncha</taxon>
        <taxon>Aphidomorpha</taxon>
        <taxon>Aphidoidea</taxon>
        <taxon>Aphididae</taxon>
        <taxon>Macrosiphini</taxon>
        <taxon>Macrosiphum</taxon>
    </lineage>
</organism>
<dbReference type="PANTHER" id="PTHR33395">
    <property type="entry name" value="TRANSCRIPTASE, PUTATIVE-RELATED-RELATED"/>
    <property type="match status" value="1"/>
</dbReference>
<dbReference type="SUPFAM" id="SSF56672">
    <property type="entry name" value="DNA/RNA polymerases"/>
    <property type="match status" value="1"/>
</dbReference>
<reference evidence="2 3" key="1">
    <citation type="submission" date="2023-01" db="EMBL/GenBank/DDBJ databases">
        <authorList>
            <person name="Whitehead M."/>
        </authorList>
    </citation>
    <scope>NUCLEOTIDE SEQUENCE [LARGE SCALE GENOMIC DNA]</scope>
</reference>
<dbReference type="InterPro" id="IPR005135">
    <property type="entry name" value="Endo/exonuclease/phosphatase"/>
</dbReference>
<keyword evidence="3" id="KW-1185">Reference proteome</keyword>
<dbReference type="GO" id="GO:0003824">
    <property type="term" value="F:catalytic activity"/>
    <property type="evidence" value="ECO:0007669"/>
    <property type="project" value="InterPro"/>
</dbReference>
<dbReference type="PANTHER" id="PTHR33395:SF22">
    <property type="entry name" value="REVERSE TRANSCRIPTASE DOMAIN-CONTAINING PROTEIN"/>
    <property type="match status" value="1"/>
</dbReference>
<dbReference type="GO" id="GO:0071897">
    <property type="term" value="P:DNA biosynthetic process"/>
    <property type="evidence" value="ECO:0007669"/>
    <property type="project" value="UniProtKB-ARBA"/>
</dbReference>
<comment type="caution">
    <text evidence="2">The sequence shown here is derived from an EMBL/GenBank/DDBJ whole genome shotgun (WGS) entry which is preliminary data.</text>
</comment>
<dbReference type="Proteomes" id="UP001160148">
    <property type="component" value="Unassembled WGS sequence"/>
</dbReference>
<evidence type="ECO:0000313" key="2">
    <source>
        <dbReference type="EMBL" id="CAI6355421.1"/>
    </source>
</evidence>
<dbReference type="InterPro" id="IPR000477">
    <property type="entry name" value="RT_dom"/>
</dbReference>
<dbReference type="GO" id="GO:0061343">
    <property type="term" value="P:cell adhesion involved in heart morphogenesis"/>
    <property type="evidence" value="ECO:0007669"/>
    <property type="project" value="TreeGrafter"/>
</dbReference>
<dbReference type="Pfam" id="PF03372">
    <property type="entry name" value="Exo_endo_phos"/>
    <property type="match status" value="1"/>
</dbReference>
<dbReference type="EMBL" id="CARXXK010000002">
    <property type="protein sequence ID" value="CAI6355421.1"/>
    <property type="molecule type" value="Genomic_DNA"/>
</dbReference>
<name>A0AAV0WIQ6_9HEMI</name>
<evidence type="ECO:0000313" key="3">
    <source>
        <dbReference type="Proteomes" id="UP001160148"/>
    </source>
</evidence>
<sequence length="774" mass="88728">MSIYYQNIRGINTKLDMFTRNVSLCNYDIIIITETWLSDNVKNAELGLCPRYTIFRCDRCSTRDVTTRGGGVLIAVKNQFSCRRLPLLDNSVEQLFIQISEKSLSLVIGAVYIPPASDINVYDIHFNAIDVLLNNNRHSKFLIFGDYNLPNISWQSVNGSIVASGARAGSLESNVLAQLSYLNLMQFNLIYNRSGSLLDLIFSNVFDINVINENHTLLPLDSMYHPALSVELPILPFKYLEYNEQMYDFVNCDYNSIRSNLASLDWNGIFNGLDINDTVNIFYNNVFKIINAYCPVKTVYLTKHPHWFSSSLKKLILDKKIAHKTYKQSPNSYNYNKFSNLRACCKAQNKIDYNIFIQKIQNSITSNPKLFWKYVNSKRSTLSLPNSMYYNNENISGGYDITNCFAQHFSSVLNMPSITESIVDYYNTSIPSIDLNSCTLAISDVYNELNEIKYSTCSGPDNISNTFFMQCKFVLSTPLLIIFNRSLAIGVFPDQWKISYVSPVYKSGDSNHIINYRPVSIISIIPKIFEGIVYKKISPLFKNFIINEQHGFMSSRSTTTNLLVLQHFILNAFKSNCQVDVIYTDFAEAFDKIDHNILFKKLFQSGLCNPFYSWLVSFLSGRKQYVKFKNYNSYIYNVTSGVPQGSHLAPLLFNIYINDISNINSNILLFADDAKLFRIIKTPLDSNLLQYDLDDISNWCDNNKLYLNVSKCKIITFTRKRVSILNKYFLNGIELERVNLIKDLGVYLDSSLSFNDHHVHIQNRASSMLGFIIA</sequence>
<dbReference type="AlphaFoldDB" id="A0AAV0WIQ6"/>
<protein>
    <recommendedName>
        <fullName evidence="1">Reverse transcriptase domain-containing protein</fullName>
    </recommendedName>
</protein>
<dbReference type="GO" id="GO:0007508">
    <property type="term" value="P:larval heart development"/>
    <property type="evidence" value="ECO:0007669"/>
    <property type="project" value="TreeGrafter"/>
</dbReference>
<dbReference type="CDD" id="cd01650">
    <property type="entry name" value="RT_nLTR_like"/>
    <property type="match status" value="1"/>
</dbReference>